<dbReference type="SMART" id="SM00530">
    <property type="entry name" value="HTH_XRE"/>
    <property type="match status" value="1"/>
</dbReference>
<protein>
    <submittedName>
        <fullName evidence="3">Helix-turn-helix transcriptional regulator</fullName>
    </submittedName>
</protein>
<dbReference type="SUPFAM" id="SSF47413">
    <property type="entry name" value="lambda repressor-like DNA-binding domains"/>
    <property type="match status" value="1"/>
</dbReference>
<evidence type="ECO:0000256" key="1">
    <source>
        <dbReference type="SAM" id="MobiDB-lite"/>
    </source>
</evidence>
<dbReference type="AlphaFoldDB" id="A0A4P8IJG1"/>
<accession>A0A4P8IJG1</accession>
<proteinExistence type="predicted"/>
<dbReference type="EMBL" id="CP040077">
    <property type="protein sequence ID" value="QCP48326.1"/>
    <property type="molecule type" value="Genomic_DNA"/>
</dbReference>
<keyword evidence="4" id="KW-1185">Reference proteome</keyword>
<feature type="region of interest" description="Disordered" evidence="1">
    <location>
        <begin position="82"/>
        <end position="115"/>
    </location>
</feature>
<dbReference type="Pfam" id="PF01381">
    <property type="entry name" value="HTH_3"/>
    <property type="match status" value="1"/>
</dbReference>
<dbReference type="Gene3D" id="1.10.260.40">
    <property type="entry name" value="lambda repressor-like DNA-binding domains"/>
    <property type="match status" value="1"/>
</dbReference>
<dbReference type="CDD" id="cd00093">
    <property type="entry name" value="HTH_XRE"/>
    <property type="match status" value="1"/>
</dbReference>
<dbReference type="Proteomes" id="UP000298656">
    <property type="component" value="Chromosome 1"/>
</dbReference>
<dbReference type="InterPro" id="IPR001387">
    <property type="entry name" value="Cro/C1-type_HTH"/>
</dbReference>
<dbReference type="OrthoDB" id="9134063at2"/>
<dbReference type="KEGG" id="tvl:FAZ95_03475"/>
<dbReference type="InterPro" id="IPR010982">
    <property type="entry name" value="Lambda_DNA-bd_dom_sf"/>
</dbReference>
<organism evidence="3 4">
    <name type="scientific">Trinickia violacea</name>
    <dbReference type="NCBI Taxonomy" id="2571746"/>
    <lineage>
        <taxon>Bacteria</taxon>
        <taxon>Pseudomonadati</taxon>
        <taxon>Pseudomonadota</taxon>
        <taxon>Betaproteobacteria</taxon>
        <taxon>Burkholderiales</taxon>
        <taxon>Burkholderiaceae</taxon>
        <taxon>Trinickia</taxon>
    </lineage>
</organism>
<evidence type="ECO:0000259" key="2">
    <source>
        <dbReference type="PROSITE" id="PS50943"/>
    </source>
</evidence>
<evidence type="ECO:0000313" key="4">
    <source>
        <dbReference type="Proteomes" id="UP000298656"/>
    </source>
</evidence>
<dbReference type="PROSITE" id="PS50943">
    <property type="entry name" value="HTH_CROC1"/>
    <property type="match status" value="1"/>
</dbReference>
<name>A0A4P8IJG1_9BURK</name>
<evidence type="ECO:0000313" key="3">
    <source>
        <dbReference type="EMBL" id="QCP48326.1"/>
    </source>
</evidence>
<dbReference type="GO" id="GO:0003677">
    <property type="term" value="F:DNA binding"/>
    <property type="evidence" value="ECO:0007669"/>
    <property type="project" value="InterPro"/>
</dbReference>
<reference evidence="3 4" key="1">
    <citation type="submission" date="2019-05" db="EMBL/GenBank/DDBJ databases">
        <title>Burkholderia sp. DHOD12, isolated from subtropical forest soil.</title>
        <authorList>
            <person name="Gao Z.-H."/>
            <person name="Qiu L.-H."/>
        </authorList>
    </citation>
    <scope>NUCLEOTIDE SEQUENCE [LARGE SCALE GENOMIC DNA]</scope>
    <source>
        <strain evidence="3 4">DHOD12</strain>
    </source>
</reference>
<gene>
    <name evidence="3" type="ORF">FAZ95_03475</name>
</gene>
<dbReference type="RefSeq" id="WP_137331168.1">
    <property type="nucleotide sequence ID" value="NZ_CP040077.1"/>
</dbReference>
<sequence length="115" mass="13138">MSNYEISSFDSMSDIEITLAIGDRVRAERIRQNKSQLEFARVAGIPLRTYQRFERDGSGTIETLVAALRACERLRGLQVALPQPTLPERQTPLSRLTPPRVRRKLKLEGEDDVDR</sequence>
<feature type="domain" description="HTH cro/C1-type" evidence="2">
    <location>
        <begin position="25"/>
        <end position="77"/>
    </location>
</feature>